<proteinExistence type="evidence at transcript level"/>
<organism evidence="8">
    <name type="scientific">Schmidtea mediterranea</name>
    <name type="common">Freshwater planarian flatworm</name>
    <dbReference type="NCBI Taxonomy" id="79327"/>
    <lineage>
        <taxon>Eukaryota</taxon>
        <taxon>Metazoa</taxon>
        <taxon>Spiralia</taxon>
        <taxon>Lophotrochozoa</taxon>
        <taxon>Platyhelminthes</taxon>
        <taxon>Rhabditophora</taxon>
        <taxon>Seriata</taxon>
        <taxon>Tricladida</taxon>
        <taxon>Continenticola</taxon>
        <taxon>Geoplanoidea</taxon>
        <taxon>Dugesiidae</taxon>
        <taxon>Schmidtea</taxon>
    </lineage>
</organism>
<feature type="compositionally biased region" description="Polar residues" evidence="6">
    <location>
        <begin position="9"/>
        <end position="20"/>
    </location>
</feature>
<keyword evidence="4" id="KW-0804">Transcription</keyword>
<dbReference type="GO" id="GO:0000981">
    <property type="term" value="F:DNA-binding transcription factor activity, RNA polymerase II-specific"/>
    <property type="evidence" value="ECO:0007669"/>
    <property type="project" value="TreeGrafter"/>
</dbReference>
<dbReference type="EMBL" id="KF487098">
    <property type="protein sequence ID" value="AGZ94913.1"/>
    <property type="molecule type" value="mRNA"/>
</dbReference>
<evidence type="ECO:0000256" key="4">
    <source>
        <dbReference type="ARBA" id="ARBA00023163"/>
    </source>
</evidence>
<evidence type="ECO:0000256" key="3">
    <source>
        <dbReference type="ARBA" id="ARBA00023125"/>
    </source>
</evidence>
<keyword evidence="2" id="KW-0805">Transcription regulation</keyword>
<dbReference type="InterPro" id="IPR050283">
    <property type="entry name" value="E-box_TF_Regulators"/>
</dbReference>
<dbReference type="InterPro" id="IPR036638">
    <property type="entry name" value="HLH_DNA-bd_sf"/>
</dbReference>
<dbReference type="OrthoDB" id="6233288at2759"/>
<dbReference type="GO" id="GO:0032502">
    <property type="term" value="P:developmental process"/>
    <property type="evidence" value="ECO:0007669"/>
    <property type="project" value="TreeGrafter"/>
</dbReference>
<sequence length="141" mass="15779">KRRGRKPGANSTLAQRSAANSRERSRMRVLSSAFIDLKSALPWVPKDTKLSKLDTLKLAAGYIAYLKSVLVEDFSGTTLPPPWSVYDIYSPYMVNSSNKCPIPRTWSPTQHQNCQSNMKINCPTTNCSVPSNTFLQELIDI</sequence>
<dbReference type="PANTHER" id="PTHR23349">
    <property type="entry name" value="BASIC HELIX-LOOP-HELIX TRANSCRIPTION FACTOR, TWIST"/>
    <property type="match status" value="1"/>
</dbReference>
<keyword evidence="3" id="KW-0238">DNA-binding</keyword>
<dbReference type="GO" id="GO:0046983">
    <property type="term" value="F:protein dimerization activity"/>
    <property type="evidence" value="ECO:0007669"/>
    <property type="project" value="InterPro"/>
</dbReference>
<dbReference type="PROSITE" id="PS50888">
    <property type="entry name" value="BHLH"/>
    <property type="match status" value="1"/>
</dbReference>
<feature type="non-terminal residue" evidence="8">
    <location>
        <position position="1"/>
    </location>
</feature>
<evidence type="ECO:0000256" key="2">
    <source>
        <dbReference type="ARBA" id="ARBA00023015"/>
    </source>
</evidence>
<evidence type="ECO:0000256" key="6">
    <source>
        <dbReference type="SAM" id="MobiDB-lite"/>
    </source>
</evidence>
<dbReference type="PANTHER" id="PTHR23349:SF72">
    <property type="entry name" value="HLH54F"/>
    <property type="match status" value="1"/>
</dbReference>
<dbReference type="InterPro" id="IPR011598">
    <property type="entry name" value="bHLH_dom"/>
</dbReference>
<reference evidence="8" key="1">
    <citation type="journal article" date="2013" name="Development">
        <title>Genome-wide analysis of the bHLH gene family in planarians identifies factors required for adult neurogenesis and neuronal regeneration.</title>
        <authorList>
            <person name="Cowles M.W."/>
            <person name="Brown D.D."/>
            <person name="Nisperos S.V."/>
            <person name="Stanley B.N."/>
            <person name="Pearson B.J."/>
            <person name="Zayas R.M."/>
        </authorList>
    </citation>
    <scope>NUCLEOTIDE SEQUENCE</scope>
</reference>
<dbReference type="SUPFAM" id="SSF47459">
    <property type="entry name" value="HLH, helix-loop-helix DNA-binding domain"/>
    <property type="match status" value="1"/>
</dbReference>
<dbReference type="GO" id="GO:0000977">
    <property type="term" value="F:RNA polymerase II transcription regulatory region sequence-specific DNA binding"/>
    <property type="evidence" value="ECO:0007669"/>
    <property type="project" value="TreeGrafter"/>
</dbReference>
<accession>U5YQC3</accession>
<evidence type="ECO:0000313" key="8">
    <source>
        <dbReference type="EMBL" id="AGZ94913.1"/>
    </source>
</evidence>
<dbReference type="FunFam" id="4.10.280.10:FF:000010">
    <property type="entry name" value="Scleraxis bHLH transcription factor"/>
    <property type="match status" value="1"/>
</dbReference>
<protein>
    <submittedName>
        <fullName evidence="8">Musculin</fullName>
    </submittedName>
</protein>
<comment type="subcellular location">
    <subcellularLocation>
        <location evidence="1">Nucleus</location>
    </subcellularLocation>
</comment>
<name>U5YQC3_SCHMD</name>
<evidence type="ECO:0000259" key="7">
    <source>
        <dbReference type="PROSITE" id="PS50888"/>
    </source>
</evidence>
<feature type="domain" description="BHLH" evidence="7">
    <location>
        <begin position="14"/>
        <end position="66"/>
    </location>
</feature>
<feature type="region of interest" description="Disordered" evidence="6">
    <location>
        <begin position="1"/>
        <end position="22"/>
    </location>
</feature>
<evidence type="ECO:0000256" key="1">
    <source>
        <dbReference type="ARBA" id="ARBA00004123"/>
    </source>
</evidence>
<keyword evidence="5" id="KW-0539">Nucleus</keyword>
<dbReference type="Pfam" id="PF00010">
    <property type="entry name" value="HLH"/>
    <property type="match status" value="1"/>
</dbReference>
<dbReference type="Gene3D" id="4.10.280.10">
    <property type="entry name" value="Helix-loop-helix DNA-binding domain"/>
    <property type="match status" value="1"/>
</dbReference>
<feature type="non-terminal residue" evidence="8">
    <location>
        <position position="141"/>
    </location>
</feature>
<dbReference type="AlphaFoldDB" id="U5YQC3"/>
<dbReference type="GO" id="GO:0005634">
    <property type="term" value="C:nucleus"/>
    <property type="evidence" value="ECO:0007669"/>
    <property type="project" value="UniProtKB-SubCell"/>
</dbReference>
<dbReference type="SMART" id="SM00353">
    <property type="entry name" value="HLH"/>
    <property type="match status" value="1"/>
</dbReference>
<evidence type="ECO:0000256" key="5">
    <source>
        <dbReference type="ARBA" id="ARBA00023242"/>
    </source>
</evidence>